<protein>
    <recommendedName>
        <fullName evidence="5">Tryptophan synthase beta chain-like PALP domain-containing protein</fullName>
    </recommendedName>
</protein>
<name>A0A381PV63_9ZZZZ</name>
<dbReference type="PROSITE" id="PS00165">
    <property type="entry name" value="DEHYDRATASE_SER_THR"/>
    <property type="match status" value="1"/>
</dbReference>
<dbReference type="PANTHER" id="PTHR48078">
    <property type="entry name" value="THREONINE DEHYDRATASE, MITOCHONDRIAL-RELATED"/>
    <property type="match status" value="1"/>
</dbReference>
<dbReference type="InterPro" id="IPR000634">
    <property type="entry name" value="Ser/Thr_deHydtase_PyrdxlP-BS"/>
</dbReference>
<dbReference type="EMBL" id="UINC01001105">
    <property type="protein sequence ID" value="SUZ70935.1"/>
    <property type="molecule type" value="Genomic_DNA"/>
</dbReference>
<dbReference type="AlphaFoldDB" id="A0A381PV63"/>
<reference evidence="6" key="1">
    <citation type="submission" date="2018-05" db="EMBL/GenBank/DDBJ databases">
        <authorList>
            <person name="Lanie J.A."/>
            <person name="Ng W.-L."/>
            <person name="Kazmierczak K.M."/>
            <person name="Andrzejewski T.M."/>
            <person name="Davidsen T.M."/>
            <person name="Wayne K.J."/>
            <person name="Tettelin H."/>
            <person name="Glass J.I."/>
            <person name="Rusch D."/>
            <person name="Podicherti R."/>
            <person name="Tsui H.-C.T."/>
            <person name="Winkler M.E."/>
        </authorList>
    </citation>
    <scope>NUCLEOTIDE SEQUENCE</scope>
</reference>
<dbReference type="CDD" id="cd01562">
    <property type="entry name" value="Thr-dehyd"/>
    <property type="match status" value="1"/>
</dbReference>
<dbReference type="GO" id="GO:0003941">
    <property type="term" value="F:L-serine ammonia-lyase activity"/>
    <property type="evidence" value="ECO:0007669"/>
    <property type="project" value="TreeGrafter"/>
</dbReference>
<dbReference type="GO" id="GO:0009097">
    <property type="term" value="P:isoleucine biosynthetic process"/>
    <property type="evidence" value="ECO:0007669"/>
    <property type="project" value="TreeGrafter"/>
</dbReference>
<comment type="cofactor">
    <cofactor evidence="1">
        <name>pyridoxal 5'-phosphate</name>
        <dbReference type="ChEBI" id="CHEBI:597326"/>
    </cofactor>
</comment>
<feature type="domain" description="Tryptophan synthase beta chain-like PALP" evidence="5">
    <location>
        <begin position="2"/>
        <end position="275"/>
    </location>
</feature>
<dbReference type="GO" id="GO:0006565">
    <property type="term" value="P:L-serine catabolic process"/>
    <property type="evidence" value="ECO:0007669"/>
    <property type="project" value="TreeGrafter"/>
</dbReference>
<comment type="similarity">
    <text evidence="2">Belongs to the serine/threonine dehydratase family.</text>
</comment>
<accession>A0A381PV63</accession>
<dbReference type="Gene3D" id="3.40.50.1100">
    <property type="match status" value="2"/>
</dbReference>
<evidence type="ECO:0000313" key="6">
    <source>
        <dbReference type="EMBL" id="SUZ70935.1"/>
    </source>
</evidence>
<dbReference type="FunFam" id="3.40.50.1100:FF:000005">
    <property type="entry name" value="Threonine dehydratase catabolic"/>
    <property type="match status" value="1"/>
</dbReference>
<dbReference type="GO" id="GO:0004794">
    <property type="term" value="F:threonine deaminase activity"/>
    <property type="evidence" value="ECO:0007669"/>
    <property type="project" value="TreeGrafter"/>
</dbReference>
<dbReference type="Pfam" id="PF00291">
    <property type="entry name" value="PALP"/>
    <property type="match status" value="1"/>
</dbReference>
<proteinExistence type="inferred from homology"/>
<keyword evidence="3" id="KW-0663">Pyridoxal phosphate</keyword>
<dbReference type="InterPro" id="IPR050147">
    <property type="entry name" value="Ser/Thr_Dehydratase"/>
</dbReference>
<evidence type="ECO:0000256" key="1">
    <source>
        <dbReference type="ARBA" id="ARBA00001933"/>
    </source>
</evidence>
<dbReference type="GO" id="GO:0030170">
    <property type="term" value="F:pyridoxal phosphate binding"/>
    <property type="evidence" value="ECO:0007669"/>
    <property type="project" value="InterPro"/>
</dbReference>
<dbReference type="FunFam" id="3.40.50.1100:FF:000007">
    <property type="entry name" value="L-threonine dehydratase catabolic TdcB"/>
    <property type="match status" value="1"/>
</dbReference>
<dbReference type="SUPFAM" id="SSF53686">
    <property type="entry name" value="Tryptophan synthase beta subunit-like PLP-dependent enzymes"/>
    <property type="match status" value="1"/>
</dbReference>
<dbReference type="InterPro" id="IPR001926">
    <property type="entry name" value="TrpB-like_PALP"/>
</dbReference>
<evidence type="ECO:0000259" key="5">
    <source>
        <dbReference type="Pfam" id="PF00291"/>
    </source>
</evidence>
<dbReference type="PANTHER" id="PTHR48078:SF6">
    <property type="entry name" value="L-THREONINE DEHYDRATASE CATABOLIC TDCB"/>
    <property type="match status" value="1"/>
</dbReference>
<organism evidence="6">
    <name type="scientific">marine metagenome</name>
    <dbReference type="NCBI Taxonomy" id="408172"/>
    <lineage>
        <taxon>unclassified sequences</taxon>
        <taxon>metagenomes</taxon>
        <taxon>ecological metagenomes</taxon>
    </lineage>
</organism>
<dbReference type="InterPro" id="IPR036052">
    <property type="entry name" value="TrpB-like_PALP_sf"/>
</dbReference>
<keyword evidence="4" id="KW-0456">Lyase</keyword>
<evidence type="ECO:0000256" key="3">
    <source>
        <dbReference type="ARBA" id="ARBA00022898"/>
    </source>
</evidence>
<gene>
    <name evidence="6" type="ORF">METZ01_LOCUS23789</name>
</gene>
<evidence type="ECO:0000256" key="2">
    <source>
        <dbReference type="ARBA" id="ARBA00010869"/>
    </source>
</evidence>
<sequence>MSGELGSDIRLKLESLQRSGSFKFRGAYNFIAQTSNDVRSRGMITYSSGNHAQAVALAAQLHGIRAVVVMPTTVPRVKRLGAERLGAEVVLEGTTSIERGARAESIAEERGLVIIPPFDDPRIIAGAGTVGLEIAEDWDAFDSVLVPIGGGGLCSGTAAALRRLRPDVRIVGVEPTGGASMKAALEAGEPVTLDRTESVADGLVPVRAGDLAFKHVRELVDDVVLVDDDAIRSASAFLFKRQRLVVELSGAATTAALRSGQVETEGRSVVAVVSGGNVDPAVLMDL</sequence>
<dbReference type="GO" id="GO:0006567">
    <property type="term" value="P:L-threonine catabolic process"/>
    <property type="evidence" value="ECO:0007669"/>
    <property type="project" value="TreeGrafter"/>
</dbReference>
<evidence type="ECO:0000256" key="4">
    <source>
        <dbReference type="ARBA" id="ARBA00023239"/>
    </source>
</evidence>